<dbReference type="EMBL" id="KQ947431">
    <property type="protein sequence ID" value="KUJ09612.1"/>
    <property type="molecule type" value="Genomic_DNA"/>
</dbReference>
<dbReference type="PANTHER" id="PTHR35910">
    <property type="entry name" value="2EXR DOMAIN-CONTAINING PROTEIN"/>
    <property type="match status" value="1"/>
</dbReference>
<keyword evidence="3" id="KW-1185">Reference proteome</keyword>
<dbReference type="OrthoDB" id="3513892at2759"/>
<sequence length="259" mass="29844">MAFPEPSLASSVSTMVPATFHPFPRLPTETRTQIWAYSFEPRVLTIRGLTSVLLIDPRNLDSGVIELPWDPRDPNWRRKRTLLVKTFIVFEGAHSDLKAMESWVGGSAPSGHVLAKQDEPIVRAPMAPVALYICRESRTMALARYALGFGAIQKHSDSPHRLGDSRWEEHGMIEKTTWVDWERDTIMIPLYPCRRICLEDNPLIQRLAVMEREMWLQDLTPIQFLVDILKILIHFKTLLVYIRPTNVAKDPLHPEEMRK</sequence>
<evidence type="ECO:0000259" key="1">
    <source>
        <dbReference type="Pfam" id="PF20150"/>
    </source>
</evidence>
<dbReference type="InterPro" id="IPR045518">
    <property type="entry name" value="2EXR"/>
</dbReference>
<organism evidence="2 3">
    <name type="scientific">Mollisia scopiformis</name>
    <name type="common">Conifer needle endophyte fungus</name>
    <name type="synonym">Phialocephala scopiformis</name>
    <dbReference type="NCBI Taxonomy" id="149040"/>
    <lineage>
        <taxon>Eukaryota</taxon>
        <taxon>Fungi</taxon>
        <taxon>Dikarya</taxon>
        <taxon>Ascomycota</taxon>
        <taxon>Pezizomycotina</taxon>
        <taxon>Leotiomycetes</taxon>
        <taxon>Helotiales</taxon>
        <taxon>Mollisiaceae</taxon>
        <taxon>Mollisia</taxon>
    </lineage>
</organism>
<evidence type="ECO:0000313" key="3">
    <source>
        <dbReference type="Proteomes" id="UP000070700"/>
    </source>
</evidence>
<gene>
    <name evidence="2" type="ORF">LY89DRAFT_274078</name>
</gene>
<dbReference type="GeneID" id="28816115"/>
<accession>A0A132BB18</accession>
<dbReference type="PANTHER" id="PTHR35910:SF6">
    <property type="entry name" value="2EXR DOMAIN-CONTAINING PROTEIN"/>
    <property type="match status" value="1"/>
</dbReference>
<dbReference type="AlphaFoldDB" id="A0A132BB18"/>
<feature type="domain" description="2EXR" evidence="1">
    <location>
        <begin position="20"/>
        <end position="186"/>
    </location>
</feature>
<protein>
    <recommendedName>
        <fullName evidence="1">2EXR domain-containing protein</fullName>
    </recommendedName>
</protein>
<dbReference type="Pfam" id="PF20150">
    <property type="entry name" value="2EXR"/>
    <property type="match status" value="1"/>
</dbReference>
<dbReference type="InParanoid" id="A0A132BB18"/>
<name>A0A132BB18_MOLSC</name>
<dbReference type="Proteomes" id="UP000070700">
    <property type="component" value="Unassembled WGS sequence"/>
</dbReference>
<evidence type="ECO:0000313" key="2">
    <source>
        <dbReference type="EMBL" id="KUJ09612.1"/>
    </source>
</evidence>
<dbReference type="RefSeq" id="XP_018063967.1">
    <property type="nucleotide sequence ID" value="XM_018206389.1"/>
</dbReference>
<dbReference type="KEGG" id="psco:LY89DRAFT_274078"/>
<reference evidence="2 3" key="1">
    <citation type="submission" date="2015-10" db="EMBL/GenBank/DDBJ databases">
        <title>Full genome of DAOMC 229536 Phialocephala scopiformis, a fungal endophyte of spruce producing the potent anti-insectan compound rugulosin.</title>
        <authorList>
            <consortium name="DOE Joint Genome Institute"/>
            <person name="Walker A.K."/>
            <person name="Frasz S.L."/>
            <person name="Seifert K.A."/>
            <person name="Miller J.D."/>
            <person name="Mondo S.J."/>
            <person name="Labutti K."/>
            <person name="Lipzen A."/>
            <person name="Dockter R."/>
            <person name="Kennedy M."/>
            <person name="Grigoriev I.V."/>
            <person name="Spatafora J.W."/>
        </authorList>
    </citation>
    <scope>NUCLEOTIDE SEQUENCE [LARGE SCALE GENOMIC DNA]</scope>
    <source>
        <strain evidence="2 3">CBS 120377</strain>
    </source>
</reference>
<proteinExistence type="predicted"/>